<dbReference type="RefSeq" id="WP_233925707.1">
    <property type="nucleotide sequence ID" value="NZ_JAJVKT010000007.1"/>
</dbReference>
<feature type="coiled-coil region" evidence="1">
    <location>
        <begin position="388"/>
        <end position="450"/>
    </location>
</feature>
<feature type="region of interest" description="Disordered" evidence="2">
    <location>
        <begin position="342"/>
        <end position="386"/>
    </location>
</feature>
<gene>
    <name evidence="5" type="ORF">LZG35_07695</name>
</gene>
<name>A0A9Q3W4Q0_9GAMM</name>
<feature type="region of interest" description="Disordered" evidence="2">
    <location>
        <begin position="737"/>
        <end position="933"/>
    </location>
</feature>
<sequence>MLRKFGIGFVALAAMTPGLAAALGVGEYELNSYLNQPLEMDVVLHETGRLSTEEIVVNLAPQAEFDSAGVERGYFLNDLTFEVTFTGEGDGVLHIRSRQPVREPYLNFLVEILWPTGRLVREYTVLLDPPSYDAGGEAVSAAQVQPAPVPVVPQAQPKTEPAPPAPEPEPRAPAVSDAATEGEPREEPQEETANTVEPEDDAGTVAESAEPKPEPEQADSDQGGTASSVTPGRGTLNENNDRYRVRSSDTLWRIAAEHRPGGGVSVQQMMMAIQEMNPEAFIDGNINLVREGAVLRLPSERQAAAIASSEAMRRVADQTSEWRQRRAASTNAEETLAAAQLDATEQSDAAPVEQEGDGGRVTLVAPDASDAARDGDGTGTGGGGEAATAALQNELAIRDENLDRLSRENDELRSRIDELGEQLDTSGEMLRLQNEKIAALQEALRQLREGEGDGKVDEALLAPARITPAEMAPEQQAPGEPVPAETTDPAASTSPPADSAAMGGSTIDSSTTDTERPDGAAKAAPKSPSQPASGADSAASVRPLPPAAEPAAPAPAGWLDWVMRNLLYLGAAVAALLLLLLLALRRRQGGKDDPEEDALPPLMPLADDGDNEDEGRSGQDPVAARTGAGGADDEDGSRAAAAASQDPLEEVEVYVAYGRYPQAADFLRNEINQAPGRNDLKVRLLEVLNEMGDQAAFRQQAALYAGTAEELDRAIERLGGGGQAGTDESAPLSLDDLELDLAGDPGGPVPSEHDQQGETGEDPLNLDDFEFSLDDDKAPPSEADDDEPVLIDDDPEEALALDEEPLTHATLTVRDDTPVSSDGLDLDDLDFSSDFSSDTGDTDDIDGLELDSTPVEAPREEPVTGTTPPGSESLEFQLDDLELEWEGDKAEPAAEPVSEPESDDHGEEGTEDQGDDTFEFSLDGLDLDDAGADETPEAAIELPEPVAADAGTEAFGDPAFDAPAPAEPPASEVQEPAAPVPVSADEDDEFDFLAETDENATKLDLARAYIEMGDMEGARDILNEVISEGSDSQRDDARQLLERVE</sequence>
<dbReference type="Proteomes" id="UP001107961">
    <property type="component" value="Unassembled WGS sequence"/>
</dbReference>
<dbReference type="InterPro" id="IPR038440">
    <property type="entry name" value="FimV_C_sf"/>
</dbReference>
<protein>
    <submittedName>
        <fullName evidence="5">Peptigoglycan-binding protein LysM</fullName>
    </submittedName>
</protein>
<feature type="compositionally biased region" description="Low complexity" evidence="2">
    <location>
        <begin position="520"/>
        <end position="535"/>
    </location>
</feature>
<evidence type="ECO:0000259" key="4">
    <source>
        <dbReference type="Pfam" id="PF25800"/>
    </source>
</evidence>
<dbReference type="InterPro" id="IPR018392">
    <property type="entry name" value="LysM"/>
</dbReference>
<dbReference type="InterPro" id="IPR036779">
    <property type="entry name" value="LysM_dom_sf"/>
</dbReference>
<feature type="compositionally biased region" description="Acidic residues" evidence="2">
    <location>
        <begin position="782"/>
        <end position="804"/>
    </location>
</feature>
<dbReference type="EMBL" id="JAJVKT010000007">
    <property type="protein sequence ID" value="MCE7508519.1"/>
    <property type="molecule type" value="Genomic_DNA"/>
</dbReference>
<feature type="region of interest" description="Disordered" evidence="2">
    <location>
        <begin position="470"/>
        <end position="551"/>
    </location>
</feature>
<dbReference type="InterPro" id="IPR057840">
    <property type="entry name" value="FimV_N"/>
</dbReference>
<dbReference type="CDD" id="cd00118">
    <property type="entry name" value="LysM"/>
    <property type="match status" value="1"/>
</dbReference>
<keyword evidence="6" id="KW-1185">Reference proteome</keyword>
<feature type="domain" description="FimV N-terminal" evidence="4">
    <location>
        <begin position="23"/>
        <end position="130"/>
    </location>
</feature>
<reference evidence="5" key="1">
    <citation type="submission" date="2022-01" db="EMBL/GenBank/DDBJ databases">
        <authorList>
            <person name="Karlyshev A.V."/>
            <person name="Jaspars M."/>
        </authorList>
    </citation>
    <scope>NUCLEOTIDE SEQUENCE</scope>
    <source>
        <strain evidence="5">AGSA3-2</strain>
    </source>
</reference>
<feature type="region of interest" description="Disordered" evidence="2">
    <location>
        <begin position="951"/>
        <end position="983"/>
    </location>
</feature>
<feature type="signal peptide" evidence="3">
    <location>
        <begin position="1"/>
        <end position="20"/>
    </location>
</feature>
<comment type="caution">
    <text evidence="5">The sequence shown here is derived from an EMBL/GenBank/DDBJ whole genome shotgun (WGS) entry which is preliminary data.</text>
</comment>
<dbReference type="Gene3D" id="3.10.350.10">
    <property type="entry name" value="LysM domain"/>
    <property type="match status" value="1"/>
</dbReference>
<evidence type="ECO:0000256" key="3">
    <source>
        <dbReference type="SAM" id="SignalP"/>
    </source>
</evidence>
<dbReference type="InterPro" id="IPR020012">
    <property type="entry name" value="LysM_FimV"/>
</dbReference>
<feature type="region of interest" description="Disordered" evidence="2">
    <location>
        <begin position="151"/>
        <end position="244"/>
    </location>
</feature>
<feature type="compositionally biased region" description="Low complexity" evidence="2">
    <location>
        <begin position="486"/>
        <end position="512"/>
    </location>
</feature>
<dbReference type="AlphaFoldDB" id="A0A9Q3W4Q0"/>
<organism evidence="5 6">
    <name type="scientific">Alloalcanivorax xenomutans</name>
    <dbReference type="NCBI Taxonomy" id="1094342"/>
    <lineage>
        <taxon>Bacteria</taxon>
        <taxon>Pseudomonadati</taxon>
        <taxon>Pseudomonadota</taxon>
        <taxon>Gammaproteobacteria</taxon>
        <taxon>Oceanospirillales</taxon>
        <taxon>Alcanivoracaceae</taxon>
        <taxon>Alloalcanivorax</taxon>
    </lineage>
</organism>
<feature type="region of interest" description="Disordered" evidence="2">
    <location>
        <begin position="1026"/>
        <end position="1045"/>
    </location>
</feature>
<dbReference type="NCBIfam" id="TIGR03504">
    <property type="entry name" value="FimV_Cterm"/>
    <property type="match status" value="1"/>
</dbReference>
<dbReference type="Gene3D" id="1.20.58.2200">
    <property type="match status" value="1"/>
</dbReference>
<feature type="compositionally biased region" description="Polar residues" evidence="2">
    <location>
        <begin position="220"/>
        <end position="230"/>
    </location>
</feature>
<feature type="region of interest" description="Disordered" evidence="2">
    <location>
        <begin position="590"/>
        <end position="645"/>
    </location>
</feature>
<dbReference type="InterPro" id="IPR020011">
    <property type="entry name" value="FimV_C"/>
</dbReference>
<accession>A0A9Q3W4Q0</accession>
<dbReference type="Pfam" id="PF25800">
    <property type="entry name" value="FimV_N"/>
    <property type="match status" value="1"/>
</dbReference>
<proteinExistence type="predicted"/>
<feature type="compositionally biased region" description="Basic and acidic residues" evidence="2">
    <location>
        <begin position="1031"/>
        <end position="1045"/>
    </location>
</feature>
<dbReference type="NCBIfam" id="TIGR03505">
    <property type="entry name" value="FimV_core"/>
    <property type="match status" value="1"/>
</dbReference>
<feature type="compositionally biased region" description="Acidic residues" evidence="2">
    <location>
        <begin position="840"/>
        <end position="849"/>
    </location>
</feature>
<feature type="compositionally biased region" description="Low complexity" evidence="2">
    <location>
        <begin position="969"/>
        <end position="983"/>
    </location>
</feature>
<keyword evidence="3" id="KW-0732">Signal</keyword>
<keyword evidence="1" id="KW-0175">Coiled coil</keyword>
<feature type="compositionally biased region" description="Acidic residues" evidence="2">
    <location>
        <begin position="759"/>
        <end position="773"/>
    </location>
</feature>
<feature type="compositionally biased region" description="Acidic residues" evidence="2">
    <location>
        <begin position="898"/>
        <end position="918"/>
    </location>
</feature>
<evidence type="ECO:0000256" key="2">
    <source>
        <dbReference type="SAM" id="MobiDB-lite"/>
    </source>
</evidence>
<evidence type="ECO:0000313" key="5">
    <source>
        <dbReference type="EMBL" id="MCE7508519.1"/>
    </source>
</evidence>
<feature type="chain" id="PRO_5040315384" evidence="3">
    <location>
        <begin position="21"/>
        <end position="1045"/>
    </location>
</feature>
<evidence type="ECO:0000313" key="6">
    <source>
        <dbReference type="Proteomes" id="UP001107961"/>
    </source>
</evidence>
<evidence type="ECO:0000256" key="1">
    <source>
        <dbReference type="SAM" id="Coils"/>
    </source>
</evidence>